<evidence type="ECO:0000313" key="3">
    <source>
        <dbReference type="EMBL" id="KZS96252.1"/>
    </source>
</evidence>
<feature type="domain" description="UDENN" evidence="2">
    <location>
        <begin position="6"/>
        <end position="614"/>
    </location>
</feature>
<feature type="compositionally biased region" description="Polar residues" evidence="1">
    <location>
        <begin position="776"/>
        <end position="796"/>
    </location>
</feature>
<sequence>MAQNVSFVLLAEFDIDVGAILSRQFPTPLGTDEQLLASLMLPDGAEKQSEDWTIFLLNQTPLNTVDPLFSDSPERDSFDRRSSTDDTRDMLYVLNLVRTKHDTSVRRGAIVKAMAICTHYPFIQIFKPVLLMALDDYFSDPTIECLERLYDSINAMDLSRAPQLSRSEKLIMRVSERKDVFIEKFATPRLGSNVDLRAISSQSSLNHESGSEEALAVRSRTTSMTSSASESSTSGDGGSAVWMGEDHRRPDIRDLRRGRSPELPPKRTPGVNGWRESRFFTHKERPSSNDSHARHIPPIKDTHYYETSISFKNITLPIRLPLFTFDDEIGEYSMIRLIQTFSTPGATVIGPLHPHLHTNGILTHPIILLFNALVTAKRIIFLGYGKPAGLVADFVLAACALGSGCGCVLRGFPERVFPYANLLSKDIFESVSGFIAGVTNPVFEQAGKWDVLCNIETGRILVNRDIQTPSLPANFPSPPAFFSRPGSTLKPEGSLSSDEDFGKAPGQTPSIASVQRNDFAAKADNADNVFMEDIMAAISLHYGETMIRARFTEYLQRFVRLASRYEEDTMGSTSIGFPSQPYTESEPGEFGLLGTGLVFLDDLAGARELQMNASRIEGWRRTRSYDYYRKDFRAYLETNAIQGFDLAHQIGRLRNAKNMADGEMDLIVRTLVERVRSYEQVVEVLSHFPPHAGGLLPLTFGLFHQQEPIRDIVVEVLDTFRSYPIGYQFLQSLNAFHRYAYVRQAHARQERMAMSIGSIGANNGIGTHNLFPPPWTGNTQQVRTPSNRSETSLGAG</sequence>
<feature type="compositionally biased region" description="Low complexity" evidence="1">
    <location>
        <begin position="219"/>
        <end position="234"/>
    </location>
</feature>
<dbReference type="GO" id="GO:0005886">
    <property type="term" value="C:plasma membrane"/>
    <property type="evidence" value="ECO:0007669"/>
    <property type="project" value="TreeGrafter"/>
</dbReference>
<accession>A0A164XSN1</accession>
<feature type="region of interest" description="Disordered" evidence="1">
    <location>
        <begin position="484"/>
        <end position="507"/>
    </location>
</feature>
<dbReference type="InterPro" id="IPR052809">
    <property type="entry name" value="Actin_polarity_regulatory"/>
</dbReference>
<dbReference type="OrthoDB" id="66409at2759"/>
<gene>
    <name evidence="3" type="ORF">SISNIDRAFT_307792</name>
</gene>
<dbReference type="STRING" id="1314777.A0A164XSN1"/>
<dbReference type="AlphaFoldDB" id="A0A164XSN1"/>
<proteinExistence type="predicted"/>
<dbReference type="InterPro" id="IPR037516">
    <property type="entry name" value="Tripartite_DENN"/>
</dbReference>
<dbReference type="PANTHER" id="PTHR28245:SF1">
    <property type="entry name" value="ARF3-INTERACTING PROTEIN 1"/>
    <property type="match status" value="1"/>
</dbReference>
<dbReference type="EMBL" id="KV419399">
    <property type="protein sequence ID" value="KZS96252.1"/>
    <property type="molecule type" value="Genomic_DNA"/>
</dbReference>
<organism evidence="3 4">
    <name type="scientific">Sistotremastrum niveocremeum HHB9708</name>
    <dbReference type="NCBI Taxonomy" id="1314777"/>
    <lineage>
        <taxon>Eukaryota</taxon>
        <taxon>Fungi</taxon>
        <taxon>Dikarya</taxon>
        <taxon>Basidiomycota</taxon>
        <taxon>Agaricomycotina</taxon>
        <taxon>Agaricomycetes</taxon>
        <taxon>Sistotremastrales</taxon>
        <taxon>Sistotremastraceae</taxon>
        <taxon>Sertulicium</taxon>
        <taxon>Sertulicium niveocremeum</taxon>
    </lineage>
</organism>
<dbReference type="Pfam" id="PF08616">
    <property type="entry name" value="SPA"/>
    <property type="match status" value="1"/>
</dbReference>
<feature type="region of interest" description="Disordered" evidence="1">
    <location>
        <begin position="202"/>
        <end position="273"/>
    </location>
</feature>
<evidence type="ECO:0000259" key="2">
    <source>
        <dbReference type="PROSITE" id="PS50211"/>
    </source>
</evidence>
<feature type="compositionally biased region" description="Basic and acidic residues" evidence="1">
    <location>
        <begin position="244"/>
        <end position="260"/>
    </location>
</feature>
<name>A0A164XSN1_9AGAM</name>
<dbReference type="Pfam" id="PF07792">
    <property type="entry name" value="Afi1"/>
    <property type="match status" value="1"/>
</dbReference>
<keyword evidence="4" id="KW-1185">Reference proteome</keyword>
<dbReference type="Proteomes" id="UP000076722">
    <property type="component" value="Unassembled WGS sequence"/>
</dbReference>
<dbReference type="PROSITE" id="PS50211">
    <property type="entry name" value="DENN"/>
    <property type="match status" value="1"/>
</dbReference>
<reference evidence="3 4" key="1">
    <citation type="journal article" date="2016" name="Mol. Biol. Evol.">
        <title>Comparative Genomics of Early-Diverging Mushroom-Forming Fungi Provides Insights into the Origins of Lignocellulose Decay Capabilities.</title>
        <authorList>
            <person name="Nagy L.G."/>
            <person name="Riley R."/>
            <person name="Tritt A."/>
            <person name="Adam C."/>
            <person name="Daum C."/>
            <person name="Floudas D."/>
            <person name="Sun H."/>
            <person name="Yadav J.S."/>
            <person name="Pangilinan J."/>
            <person name="Larsson K.H."/>
            <person name="Matsuura K."/>
            <person name="Barry K."/>
            <person name="Labutti K."/>
            <person name="Kuo R."/>
            <person name="Ohm R.A."/>
            <person name="Bhattacharya S.S."/>
            <person name="Shirouzu T."/>
            <person name="Yoshinaga Y."/>
            <person name="Martin F.M."/>
            <person name="Grigoriev I.V."/>
            <person name="Hibbett D.S."/>
        </authorList>
    </citation>
    <scope>NUCLEOTIDE SEQUENCE [LARGE SCALE GENOMIC DNA]</scope>
    <source>
        <strain evidence="3 4">HHB9708</strain>
    </source>
</reference>
<evidence type="ECO:0000313" key="4">
    <source>
        <dbReference type="Proteomes" id="UP000076722"/>
    </source>
</evidence>
<dbReference type="InterPro" id="IPR012860">
    <property type="entry name" value="Afi1_N"/>
</dbReference>
<dbReference type="PANTHER" id="PTHR28245">
    <property type="entry name" value="ARF3-INTERACTING PROTEIN 1"/>
    <property type="match status" value="1"/>
</dbReference>
<evidence type="ECO:0000256" key="1">
    <source>
        <dbReference type="SAM" id="MobiDB-lite"/>
    </source>
</evidence>
<protein>
    <submittedName>
        <fullName evidence="3">Spindle pole body interacting protein</fullName>
    </submittedName>
</protein>
<feature type="region of interest" description="Disordered" evidence="1">
    <location>
        <begin position="770"/>
        <end position="796"/>
    </location>
</feature>
<dbReference type="GO" id="GO:0051666">
    <property type="term" value="P:actin cortical patch localization"/>
    <property type="evidence" value="ECO:0007669"/>
    <property type="project" value="TreeGrafter"/>
</dbReference>